<evidence type="ECO:0000259" key="2">
    <source>
        <dbReference type="PROSITE" id="PS50916"/>
    </source>
</evidence>
<gene>
    <name evidence="3" type="primary">RPH3AL</name>
    <name evidence="3" type="ORF">EVAR_93013_1</name>
</gene>
<dbReference type="InterPro" id="IPR010911">
    <property type="entry name" value="Rab_BD"/>
</dbReference>
<evidence type="ECO:0000313" key="3">
    <source>
        <dbReference type="EMBL" id="GBP97402.1"/>
    </source>
</evidence>
<dbReference type="EMBL" id="BGZK01002930">
    <property type="protein sequence ID" value="GBP97402.1"/>
    <property type="molecule type" value="Genomic_DNA"/>
</dbReference>
<feature type="region of interest" description="Disordered" evidence="1">
    <location>
        <begin position="68"/>
        <end position="93"/>
    </location>
</feature>
<dbReference type="Proteomes" id="UP000299102">
    <property type="component" value="Unassembled WGS sequence"/>
</dbReference>
<dbReference type="PROSITE" id="PS50916">
    <property type="entry name" value="RABBD"/>
    <property type="match status" value="1"/>
</dbReference>
<name>A0A4C2AC42_EUMVA</name>
<comment type="caution">
    <text evidence="3">The sequence shown here is derived from an EMBL/GenBank/DDBJ whole genome shotgun (WGS) entry which is preliminary data.</text>
</comment>
<reference evidence="3 4" key="1">
    <citation type="journal article" date="2019" name="Commun. Biol.">
        <title>The bagworm genome reveals a unique fibroin gene that provides high tensile strength.</title>
        <authorList>
            <person name="Kono N."/>
            <person name="Nakamura H."/>
            <person name="Ohtoshi R."/>
            <person name="Tomita M."/>
            <person name="Numata K."/>
            <person name="Arakawa K."/>
        </authorList>
    </citation>
    <scope>NUCLEOTIDE SEQUENCE [LARGE SCALE GENOMIC DNA]</scope>
</reference>
<protein>
    <submittedName>
        <fullName evidence="3">Rab effector Noc2</fullName>
    </submittedName>
</protein>
<evidence type="ECO:0000256" key="1">
    <source>
        <dbReference type="SAM" id="MobiDB-lite"/>
    </source>
</evidence>
<organism evidence="3 4">
    <name type="scientific">Eumeta variegata</name>
    <name type="common">Bagworm moth</name>
    <name type="synonym">Eumeta japonica</name>
    <dbReference type="NCBI Taxonomy" id="151549"/>
    <lineage>
        <taxon>Eukaryota</taxon>
        <taxon>Metazoa</taxon>
        <taxon>Ecdysozoa</taxon>
        <taxon>Arthropoda</taxon>
        <taxon>Hexapoda</taxon>
        <taxon>Insecta</taxon>
        <taxon>Pterygota</taxon>
        <taxon>Neoptera</taxon>
        <taxon>Endopterygota</taxon>
        <taxon>Lepidoptera</taxon>
        <taxon>Glossata</taxon>
        <taxon>Ditrysia</taxon>
        <taxon>Tineoidea</taxon>
        <taxon>Psychidae</taxon>
        <taxon>Oiketicinae</taxon>
        <taxon>Eumeta</taxon>
    </lineage>
</organism>
<evidence type="ECO:0000313" key="4">
    <source>
        <dbReference type="Proteomes" id="UP000299102"/>
    </source>
</evidence>
<dbReference type="GO" id="GO:0006886">
    <property type="term" value="P:intracellular protein transport"/>
    <property type="evidence" value="ECO:0007669"/>
    <property type="project" value="InterPro"/>
</dbReference>
<dbReference type="OrthoDB" id="270970at2759"/>
<sequence length="93" mass="10676">MSRRLRSGWSAARSDPPLSAAEREAIVAVVRRAERLDELEARRVGRLVARLEGNLFYIPYSRGIRAREPPERRNKICDGGEYGDGRVDHRYSH</sequence>
<accession>A0A4C2AC42</accession>
<dbReference type="STRING" id="151549.A0A4C2AC42"/>
<proteinExistence type="predicted"/>
<dbReference type="AlphaFoldDB" id="A0A4C2AC42"/>
<keyword evidence="4" id="KW-1185">Reference proteome</keyword>
<feature type="domain" description="RabBD" evidence="2">
    <location>
        <begin position="12"/>
        <end position="85"/>
    </location>
</feature>
<dbReference type="GO" id="GO:0031267">
    <property type="term" value="F:small GTPase binding"/>
    <property type="evidence" value="ECO:0007669"/>
    <property type="project" value="InterPro"/>
</dbReference>